<evidence type="ECO:0000313" key="9">
    <source>
        <dbReference type="EnsemblMetazoa" id="CapteP17780"/>
    </source>
</evidence>
<dbReference type="InterPro" id="IPR020846">
    <property type="entry name" value="MFS_dom"/>
</dbReference>
<keyword evidence="5 6" id="KW-0472">Membrane</keyword>
<evidence type="ECO:0000313" key="10">
    <source>
        <dbReference type="Proteomes" id="UP000014760"/>
    </source>
</evidence>
<feature type="transmembrane region" description="Helical" evidence="6">
    <location>
        <begin position="377"/>
        <end position="397"/>
    </location>
</feature>
<evidence type="ECO:0000256" key="1">
    <source>
        <dbReference type="ARBA" id="ARBA00004141"/>
    </source>
</evidence>
<dbReference type="GO" id="GO:0030672">
    <property type="term" value="C:synaptic vesicle membrane"/>
    <property type="evidence" value="ECO:0007669"/>
    <property type="project" value="TreeGrafter"/>
</dbReference>
<dbReference type="PANTHER" id="PTHR23506">
    <property type="entry name" value="GH10249P"/>
    <property type="match status" value="1"/>
</dbReference>
<feature type="domain" description="Major facilitator superfamily (MFS) profile" evidence="7">
    <location>
        <begin position="22"/>
        <end position="462"/>
    </location>
</feature>
<evidence type="ECO:0000256" key="3">
    <source>
        <dbReference type="ARBA" id="ARBA00022692"/>
    </source>
</evidence>
<evidence type="ECO:0000259" key="7">
    <source>
        <dbReference type="PROSITE" id="PS50850"/>
    </source>
</evidence>
<organism evidence="8">
    <name type="scientific">Capitella teleta</name>
    <name type="common">Polychaete worm</name>
    <dbReference type="NCBI Taxonomy" id="283909"/>
    <lineage>
        <taxon>Eukaryota</taxon>
        <taxon>Metazoa</taxon>
        <taxon>Spiralia</taxon>
        <taxon>Lophotrochozoa</taxon>
        <taxon>Annelida</taxon>
        <taxon>Polychaeta</taxon>
        <taxon>Sedentaria</taxon>
        <taxon>Scolecida</taxon>
        <taxon>Capitellidae</taxon>
        <taxon>Capitella</taxon>
    </lineage>
</organism>
<reference evidence="9" key="3">
    <citation type="submission" date="2015-06" db="UniProtKB">
        <authorList>
            <consortium name="EnsemblMetazoa"/>
        </authorList>
    </citation>
    <scope>IDENTIFICATION</scope>
</reference>
<dbReference type="GO" id="GO:0005335">
    <property type="term" value="F:serotonin:sodium:chloride symporter activity"/>
    <property type="evidence" value="ECO:0007669"/>
    <property type="project" value="TreeGrafter"/>
</dbReference>
<dbReference type="OrthoDB" id="5086884at2759"/>
<dbReference type="HOGENOM" id="CLU_001265_10_9_1"/>
<keyword evidence="4 6" id="KW-1133">Transmembrane helix</keyword>
<dbReference type="PROSITE" id="PS50850">
    <property type="entry name" value="MFS"/>
    <property type="match status" value="1"/>
</dbReference>
<dbReference type="InterPro" id="IPR011701">
    <property type="entry name" value="MFS"/>
</dbReference>
<keyword evidence="2" id="KW-0813">Transport</keyword>
<reference evidence="10" key="1">
    <citation type="submission" date="2012-12" db="EMBL/GenBank/DDBJ databases">
        <authorList>
            <person name="Hellsten U."/>
            <person name="Grimwood J."/>
            <person name="Chapman J.A."/>
            <person name="Shapiro H."/>
            <person name="Aerts A."/>
            <person name="Otillar R.P."/>
            <person name="Terry A.Y."/>
            <person name="Boore J.L."/>
            <person name="Simakov O."/>
            <person name="Marletaz F."/>
            <person name="Cho S.-J."/>
            <person name="Edsinger-Gonzales E."/>
            <person name="Havlak P."/>
            <person name="Kuo D.-H."/>
            <person name="Larsson T."/>
            <person name="Lv J."/>
            <person name="Arendt D."/>
            <person name="Savage R."/>
            <person name="Osoegawa K."/>
            <person name="de Jong P."/>
            <person name="Lindberg D.R."/>
            <person name="Seaver E.C."/>
            <person name="Weisblat D.A."/>
            <person name="Putnam N.H."/>
            <person name="Grigoriev I.V."/>
            <person name="Rokhsar D.S."/>
        </authorList>
    </citation>
    <scope>NUCLEOTIDE SEQUENCE</scope>
    <source>
        <strain evidence="10">I ESC-2004</strain>
    </source>
</reference>
<reference evidence="8 10" key="2">
    <citation type="journal article" date="2013" name="Nature">
        <title>Insights into bilaterian evolution from three spiralian genomes.</title>
        <authorList>
            <person name="Simakov O."/>
            <person name="Marletaz F."/>
            <person name="Cho S.J."/>
            <person name="Edsinger-Gonzales E."/>
            <person name="Havlak P."/>
            <person name="Hellsten U."/>
            <person name="Kuo D.H."/>
            <person name="Larsson T."/>
            <person name="Lv J."/>
            <person name="Arendt D."/>
            <person name="Savage R."/>
            <person name="Osoegawa K."/>
            <person name="de Jong P."/>
            <person name="Grimwood J."/>
            <person name="Chapman J.A."/>
            <person name="Shapiro H."/>
            <person name="Aerts A."/>
            <person name="Otillar R.P."/>
            <person name="Terry A.Y."/>
            <person name="Boore J.L."/>
            <person name="Grigoriev I.V."/>
            <person name="Lindberg D.R."/>
            <person name="Seaver E.C."/>
            <person name="Weisblat D.A."/>
            <person name="Putnam N.H."/>
            <person name="Rokhsar D.S."/>
        </authorList>
    </citation>
    <scope>NUCLEOTIDE SEQUENCE</scope>
    <source>
        <strain evidence="8 10">I ESC-2004</strain>
    </source>
</reference>
<protein>
    <recommendedName>
        <fullName evidence="7">Major facilitator superfamily (MFS) profile domain-containing protein</fullName>
    </recommendedName>
</protein>
<feature type="transmembrane region" description="Helical" evidence="6">
    <location>
        <begin position="435"/>
        <end position="457"/>
    </location>
</feature>
<dbReference type="GO" id="GO:0015842">
    <property type="term" value="P:aminergic neurotransmitter loading into synaptic vesicle"/>
    <property type="evidence" value="ECO:0007669"/>
    <property type="project" value="TreeGrafter"/>
</dbReference>
<feature type="transmembrane region" description="Helical" evidence="6">
    <location>
        <begin position="404"/>
        <end position="423"/>
    </location>
</feature>
<dbReference type="InterPro" id="IPR050930">
    <property type="entry name" value="MFS_Vesicular_Transporter"/>
</dbReference>
<evidence type="ECO:0000313" key="8">
    <source>
        <dbReference type="EMBL" id="ELT91656.1"/>
    </source>
</evidence>
<dbReference type="InterPro" id="IPR036259">
    <property type="entry name" value="MFS_trans_sf"/>
</dbReference>
<evidence type="ECO:0000256" key="5">
    <source>
        <dbReference type="ARBA" id="ARBA00023136"/>
    </source>
</evidence>
<dbReference type="AlphaFoldDB" id="R7TJC8"/>
<dbReference type="FunFam" id="1.20.1250.20:FF:000401">
    <property type="entry name" value="Vesicular amine transporter"/>
    <property type="match status" value="1"/>
</dbReference>
<dbReference type="Proteomes" id="UP000014760">
    <property type="component" value="Unassembled WGS sequence"/>
</dbReference>
<evidence type="ECO:0000256" key="2">
    <source>
        <dbReference type="ARBA" id="ARBA00022448"/>
    </source>
</evidence>
<dbReference type="STRING" id="283909.R7TJC8"/>
<evidence type="ECO:0000256" key="4">
    <source>
        <dbReference type="ARBA" id="ARBA00022989"/>
    </source>
</evidence>
<gene>
    <name evidence="8" type="ORF">CAPTEDRAFT_17780</name>
</gene>
<dbReference type="CDD" id="cd17384">
    <property type="entry name" value="MFS_SLC18A1_2_VAT1_2"/>
    <property type="match status" value="1"/>
</dbReference>
<feature type="transmembrane region" description="Helical" evidence="6">
    <location>
        <begin position="277"/>
        <end position="298"/>
    </location>
</feature>
<dbReference type="PANTHER" id="PTHR23506:SF4">
    <property type="entry name" value="PORTABELLA"/>
    <property type="match status" value="1"/>
</dbReference>
<dbReference type="EnsemblMetazoa" id="CapteT17780">
    <property type="protein sequence ID" value="CapteP17780"/>
    <property type="gene ID" value="CapteG17780"/>
</dbReference>
<comment type="subcellular location">
    <subcellularLocation>
        <location evidence="1">Membrane</location>
        <topology evidence="1">Multi-pass membrane protein</topology>
    </subcellularLocation>
</comment>
<dbReference type="SUPFAM" id="SSF103473">
    <property type="entry name" value="MFS general substrate transporter"/>
    <property type="match status" value="1"/>
</dbReference>
<name>R7TJC8_CAPTE</name>
<evidence type="ECO:0000256" key="6">
    <source>
        <dbReference type="SAM" id="Phobius"/>
    </source>
</evidence>
<feature type="transmembrane region" description="Helical" evidence="6">
    <location>
        <begin position="21"/>
        <end position="44"/>
    </location>
</feature>
<keyword evidence="3 6" id="KW-0812">Transmembrane</keyword>
<feature type="transmembrane region" description="Helical" evidence="6">
    <location>
        <begin position="318"/>
        <end position="338"/>
    </location>
</feature>
<feature type="transmembrane region" description="Helical" evidence="6">
    <location>
        <begin position="345"/>
        <end position="365"/>
    </location>
</feature>
<proteinExistence type="predicted"/>
<dbReference type="EMBL" id="AMQN01002899">
    <property type="status" value="NOT_ANNOTATED_CDS"/>
    <property type="molecule type" value="Genomic_DNA"/>
</dbReference>
<feature type="transmembrane region" description="Helical" evidence="6">
    <location>
        <begin position="207"/>
        <end position="225"/>
    </location>
</feature>
<dbReference type="Gene3D" id="1.20.1250.20">
    <property type="entry name" value="MFS general substrate transporter like domains"/>
    <property type="match status" value="1"/>
</dbReference>
<accession>R7TJC8</accession>
<dbReference type="GO" id="GO:0043195">
    <property type="term" value="C:terminal bouton"/>
    <property type="evidence" value="ECO:0007669"/>
    <property type="project" value="TreeGrafter"/>
</dbReference>
<dbReference type="Pfam" id="PF07690">
    <property type="entry name" value="MFS_1"/>
    <property type="match status" value="1"/>
</dbReference>
<dbReference type="EMBL" id="KB310391">
    <property type="protein sequence ID" value="ELT91656.1"/>
    <property type="molecule type" value="Genomic_DNA"/>
</dbReference>
<keyword evidence="10" id="KW-1185">Reference proteome</keyword>
<sequence length="494" mass="53944">MELNGGGGSSFSQRCRQSRTVGLSVVFLALFLDNLLLTVVVPIIPEFLYAIERDKLSAELQQDLDLLAEEAGALAWLNATLIHPAEVYSKHFNVSEADNITNMLDGVAATYLNENSKVGWLFSSKAFVQLAVNPLVGTLVNRYGYSLPMFSGCIVMLLSSLLYAFGENYVVLVIARAIQGIGSSCTSVGGLSLLAETYHEDKDRSRAMGIALGGTALGVLVGYPFGGAMYQFVGKMVPFLIIALLCIFEGVLQLWFCQPWIKSKSAMTGSPLHELLMDPYIIIASGAILLPEMAMAMLEATLPLWLIQTMQPAQWQLGTVFLPDSLGYWIGCNVFGVVSLKLGRWLVTACALVFTGICVICIPLATQITHLITPHLFLGLAIGMVDAALMPLLALLVETRHVSVYGTVYAIEQVSVSLGFALGSSVGGQMVEFVGFAWLMRGMGIACFLFLPLCYFLRKSPFREENKSILLNESERHSSYTDNATFSYQQFHDE</sequence>
<dbReference type="OMA" id="GESYWML"/>
<feature type="transmembrane region" description="Helical" evidence="6">
    <location>
        <begin position="147"/>
        <end position="165"/>
    </location>
</feature>
<feature type="transmembrane region" description="Helical" evidence="6">
    <location>
        <begin position="237"/>
        <end position="256"/>
    </location>
</feature>